<organism evidence="3 4">
    <name type="scientific">Luteimonas endophytica</name>
    <dbReference type="NCBI Taxonomy" id="3042023"/>
    <lineage>
        <taxon>Bacteria</taxon>
        <taxon>Pseudomonadati</taxon>
        <taxon>Pseudomonadota</taxon>
        <taxon>Gammaproteobacteria</taxon>
        <taxon>Lysobacterales</taxon>
        <taxon>Lysobacteraceae</taxon>
        <taxon>Luteimonas</taxon>
    </lineage>
</organism>
<sequence>MKRQDSRMGAFRAAAGLALALLATACQPAQEGATLPTSPPVVTAPAPAEVQQPDPSRASGRAAPPMLQPVALGSFESGSAIADSVTGNVEIEGAVIRGENGAEFVTERVAIVRGGDEYRPGERYADALMIGAEHPVELRRVVAEKSPTISPGNAFCREFRTGFLAIARITGGEEDVVKVMGLRGSDMPAPSAEDIAVCTSTQYFARR</sequence>
<feature type="chain" id="PRO_5046155187" description="Lipoprotein" evidence="2">
    <location>
        <begin position="29"/>
        <end position="207"/>
    </location>
</feature>
<dbReference type="EMBL" id="JARXRM010000039">
    <property type="protein sequence ID" value="MDH5823932.1"/>
    <property type="molecule type" value="Genomic_DNA"/>
</dbReference>
<keyword evidence="2" id="KW-0732">Signal</keyword>
<evidence type="ECO:0000313" key="3">
    <source>
        <dbReference type="EMBL" id="MDH5823932.1"/>
    </source>
</evidence>
<accession>A0ABT6JAS6</accession>
<feature type="signal peptide" evidence="2">
    <location>
        <begin position="1"/>
        <end position="28"/>
    </location>
</feature>
<feature type="compositionally biased region" description="Low complexity" evidence="1">
    <location>
        <begin position="31"/>
        <end position="50"/>
    </location>
</feature>
<evidence type="ECO:0000256" key="2">
    <source>
        <dbReference type="SAM" id="SignalP"/>
    </source>
</evidence>
<feature type="region of interest" description="Disordered" evidence="1">
    <location>
        <begin position="31"/>
        <end position="64"/>
    </location>
</feature>
<evidence type="ECO:0000313" key="4">
    <source>
        <dbReference type="Proteomes" id="UP001156940"/>
    </source>
</evidence>
<dbReference type="PROSITE" id="PS51257">
    <property type="entry name" value="PROKAR_LIPOPROTEIN"/>
    <property type="match status" value="1"/>
</dbReference>
<evidence type="ECO:0008006" key="5">
    <source>
        <dbReference type="Google" id="ProtNLM"/>
    </source>
</evidence>
<name>A0ABT6JAS6_9GAMM</name>
<dbReference type="Proteomes" id="UP001156940">
    <property type="component" value="Unassembled WGS sequence"/>
</dbReference>
<dbReference type="RefSeq" id="WP_280575231.1">
    <property type="nucleotide sequence ID" value="NZ_JARXRM010000039.1"/>
</dbReference>
<reference evidence="3 4" key="1">
    <citation type="submission" date="2023-04" db="EMBL/GenBank/DDBJ databases">
        <title>Luteimonas endophyticus RD2P54.</title>
        <authorList>
            <person name="Sun J.-Q."/>
        </authorList>
    </citation>
    <scope>NUCLEOTIDE SEQUENCE [LARGE SCALE GENOMIC DNA]</scope>
    <source>
        <strain evidence="3 4">RD2P54</strain>
    </source>
</reference>
<keyword evidence="4" id="KW-1185">Reference proteome</keyword>
<comment type="caution">
    <text evidence="3">The sequence shown here is derived from an EMBL/GenBank/DDBJ whole genome shotgun (WGS) entry which is preliminary data.</text>
</comment>
<evidence type="ECO:0000256" key="1">
    <source>
        <dbReference type="SAM" id="MobiDB-lite"/>
    </source>
</evidence>
<gene>
    <name evidence="3" type="ORF">QFW77_13185</name>
</gene>
<protein>
    <recommendedName>
        <fullName evidence="5">Lipoprotein</fullName>
    </recommendedName>
</protein>
<proteinExistence type="predicted"/>